<proteinExistence type="predicted"/>
<dbReference type="OrthoDB" id="329272at2759"/>
<evidence type="ECO:0000313" key="3">
    <source>
        <dbReference type="Proteomes" id="UP000799428"/>
    </source>
</evidence>
<dbReference type="CDD" id="cd04301">
    <property type="entry name" value="NAT_SF"/>
    <property type="match status" value="1"/>
</dbReference>
<organism evidence="2 3">
    <name type="scientific">Pleomassaria siparia CBS 279.74</name>
    <dbReference type="NCBI Taxonomy" id="1314801"/>
    <lineage>
        <taxon>Eukaryota</taxon>
        <taxon>Fungi</taxon>
        <taxon>Dikarya</taxon>
        <taxon>Ascomycota</taxon>
        <taxon>Pezizomycotina</taxon>
        <taxon>Dothideomycetes</taxon>
        <taxon>Pleosporomycetidae</taxon>
        <taxon>Pleosporales</taxon>
        <taxon>Pleomassariaceae</taxon>
        <taxon>Pleomassaria</taxon>
    </lineage>
</organism>
<name>A0A6G1KTQ4_9PLEO</name>
<evidence type="ECO:0000313" key="2">
    <source>
        <dbReference type="EMBL" id="KAF2715771.1"/>
    </source>
</evidence>
<accession>A0A6G1KTQ4</accession>
<dbReference type="EMBL" id="MU005764">
    <property type="protein sequence ID" value="KAF2715771.1"/>
    <property type="molecule type" value="Genomic_DNA"/>
</dbReference>
<protein>
    <submittedName>
        <fullName evidence="2">Uncharacterized protein</fullName>
    </submittedName>
</protein>
<feature type="region of interest" description="Disordered" evidence="1">
    <location>
        <begin position="80"/>
        <end position="149"/>
    </location>
</feature>
<reference evidence="2" key="1">
    <citation type="journal article" date="2020" name="Stud. Mycol.">
        <title>101 Dothideomycetes genomes: a test case for predicting lifestyles and emergence of pathogens.</title>
        <authorList>
            <person name="Haridas S."/>
            <person name="Albert R."/>
            <person name="Binder M."/>
            <person name="Bloem J."/>
            <person name="Labutti K."/>
            <person name="Salamov A."/>
            <person name="Andreopoulos B."/>
            <person name="Baker S."/>
            <person name="Barry K."/>
            <person name="Bills G."/>
            <person name="Bluhm B."/>
            <person name="Cannon C."/>
            <person name="Castanera R."/>
            <person name="Culley D."/>
            <person name="Daum C."/>
            <person name="Ezra D."/>
            <person name="Gonzalez J."/>
            <person name="Henrissat B."/>
            <person name="Kuo A."/>
            <person name="Liang C."/>
            <person name="Lipzen A."/>
            <person name="Lutzoni F."/>
            <person name="Magnuson J."/>
            <person name="Mondo S."/>
            <person name="Nolan M."/>
            <person name="Ohm R."/>
            <person name="Pangilinan J."/>
            <person name="Park H.-J."/>
            <person name="Ramirez L."/>
            <person name="Alfaro M."/>
            <person name="Sun H."/>
            <person name="Tritt A."/>
            <person name="Yoshinaga Y."/>
            <person name="Zwiers L.-H."/>
            <person name="Turgeon B."/>
            <person name="Goodwin S."/>
            <person name="Spatafora J."/>
            <person name="Crous P."/>
            <person name="Grigoriev I."/>
        </authorList>
    </citation>
    <scope>NUCLEOTIDE SEQUENCE</scope>
    <source>
        <strain evidence="2">CBS 279.74</strain>
    </source>
</reference>
<feature type="compositionally biased region" description="Polar residues" evidence="1">
    <location>
        <begin position="80"/>
        <end position="97"/>
    </location>
</feature>
<dbReference type="AlphaFoldDB" id="A0A6G1KTQ4"/>
<dbReference type="GO" id="GO:0006048">
    <property type="term" value="P:UDP-N-acetylglucosamine biosynthetic process"/>
    <property type="evidence" value="ECO:0007669"/>
    <property type="project" value="UniProtKB-UniPathway"/>
</dbReference>
<gene>
    <name evidence="2" type="ORF">K504DRAFT_366727</name>
</gene>
<evidence type="ECO:0000256" key="1">
    <source>
        <dbReference type="SAM" id="MobiDB-lite"/>
    </source>
</evidence>
<dbReference type="Gene3D" id="3.40.630.30">
    <property type="match status" value="1"/>
</dbReference>
<dbReference type="SUPFAM" id="SSF55729">
    <property type="entry name" value="Acyl-CoA N-acyltransferases (Nat)"/>
    <property type="match status" value="1"/>
</dbReference>
<dbReference type="InterPro" id="IPR016181">
    <property type="entry name" value="Acyl_CoA_acyltransferase"/>
</dbReference>
<dbReference type="UniPathway" id="UPA00113">
    <property type="reaction ID" value="UER00529"/>
</dbReference>
<sequence>MSGFGGTDFVSILTPPGDALAEYDNTKSFSQQAASIPQLFLDAMSVREEVYSAQGVPIEAEFDNDDARSWHWVVYASQAGKSTSGSPQSGMSHSPSTKADDARRASASAAQVPVGTIRLIPPPHGPNPYIQTAQSKDGDRHPDADPPASLRVDAHVERKHPTEPYIKLGRLAVLPEFRSLGLSNVLVNAALEYASKNPDLIRPLPSPTTLEFDKLHGKAAEEADVWKGLTMVHSQVSVASLWKKFGFAEELINNKGETEITKEDRWIEEGIEHMGMWKKIRLDPGRL</sequence>
<keyword evidence="3" id="KW-1185">Reference proteome</keyword>
<dbReference type="Proteomes" id="UP000799428">
    <property type="component" value="Unassembled WGS sequence"/>
</dbReference>